<feature type="non-terminal residue" evidence="5">
    <location>
        <position position="1"/>
    </location>
</feature>
<evidence type="ECO:0000256" key="3">
    <source>
        <dbReference type="SAM" id="Coils"/>
    </source>
</evidence>
<evidence type="ECO:0000313" key="5">
    <source>
        <dbReference type="EMBL" id="CAF91800.1"/>
    </source>
</evidence>
<dbReference type="PANTHER" id="PTHR19232:SF1">
    <property type="entry name" value="CEREBELLAR DEGENERATION-RELATED PROTEIN 2"/>
    <property type="match status" value="1"/>
</dbReference>
<proteinExistence type="inferred from homology"/>
<accession>Q4T5N2</accession>
<dbReference type="AlphaFoldDB" id="Q4T5N2"/>
<feature type="compositionally biased region" description="Acidic residues" evidence="4">
    <location>
        <begin position="189"/>
        <end position="206"/>
    </location>
</feature>
<comment type="caution">
    <text evidence="5">The sequence shown here is derived from an EMBL/GenBank/DDBJ whole genome shotgun (WGS) entry which is preliminary data.</text>
</comment>
<feature type="non-terminal residue" evidence="5">
    <location>
        <position position="240"/>
    </location>
</feature>
<feature type="region of interest" description="Disordered" evidence="4">
    <location>
        <begin position="186"/>
        <end position="221"/>
    </location>
</feature>
<organism evidence="5">
    <name type="scientific">Tetraodon nigroviridis</name>
    <name type="common">Spotted green pufferfish</name>
    <name type="synonym">Chelonodon nigroviridis</name>
    <dbReference type="NCBI Taxonomy" id="99883"/>
    <lineage>
        <taxon>Eukaryota</taxon>
        <taxon>Metazoa</taxon>
        <taxon>Chordata</taxon>
        <taxon>Craniata</taxon>
        <taxon>Vertebrata</taxon>
        <taxon>Euteleostomi</taxon>
        <taxon>Actinopterygii</taxon>
        <taxon>Neopterygii</taxon>
        <taxon>Teleostei</taxon>
        <taxon>Neoteleostei</taxon>
        <taxon>Acanthomorphata</taxon>
        <taxon>Eupercaria</taxon>
        <taxon>Tetraodontiformes</taxon>
        <taxon>Tetradontoidea</taxon>
        <taxon>Tetraodontidae</taxon>
        <taxon>Tetraodon</taxon>
    </lineage>
</organism>
<evidence type="ECO:0000256" key="4">
    <source>
        <dbReference type="SAM" id="MobiDB-lite"/>
    </source>
</evidence>
<reference evidence="5" key="1">
    <citation type="journal article" date="2004" name="Nature">
        <title>Genome duplication in the teleost fish Tetraodon nigroviridis reveals the early vertebrate proto-karyotype.</title>
        <authorList>
            <person name="Jaillon O."/>
            <person name="Aury J.-M."/>
            <person name="Brunet F."/>
            <person name="Petit J.-L."/>
            <person name="Stange-Thomann N."/>
            <person name="Mauceli E."/>
            <person name="Bouneau L."/>
            <person name="Fischer C."/>
            <person name="Ozouf-Costaz C."/>
            <person name="Bernot A."/>
            <person name="Nicaud S."/>
            <person name="Jaffe D."/>
            <person name="Fisher S."/>
            <person name="Lutfalla G."/>
            <person name="Dossat C."/>
            <person name="Segurens B."/>
            <person name="Dasilva C."/>
            <person name="Salanoubat M."/>
            <person name="Levy M."/>
            <person name="Boudet N."/>
            <person name="Castellano S."/>
            <person name="Anthouard V."/>
            <person name="Jubin C."/>
            <person name="Castelli V."/>
            <person name="Katinka M."/>
            <person name="Vacherie B."/>
            <person name="Biemont C."/>
            <person name="Skalli Z."/>
            <person name="Cattolico L."/>
            <person name="Poulain J."/>
            <person name="De Berardinis V."/>
            <person name="Cruaud C."/>
            <person name="Duprat S."/>
            <person name="Brottier P."/>
            <person name="Coutanceau J.-P."/>
            <person name="Gouzy J."/>
            <person name="Parra G."/>
            <person name="Lardier G."/>
            <person name="Chapple C."/>
            <person name="McKernan K.J."/>
            <person name="McEwan P."/>
            <person name="Bosak S."/>
            <person name="Kellis M."/>
            <person name="Volff J.-N."/>
            <person name="Guigo R."/>
            <person name="Zody M.C."/>
            <person name="Mesirov J."/>
            <person name="Lindblad-Toh K."/>
            <person name="Birren B."/>
            <person name="Nusbaum C."/>
            <person name="Kahn D."/>
            <person name="Robinson-Rechavi M."/>
            <person name="Laudet V."/>
            <person name="Schachter V."/>
            <person name="Quetier F."/>
            <person name="Saurin W."/>
            <person name="Scarpelli C."/>
            <person name="Wincker P."/>
            <person name="Lander E.S."/>
            <person name="Weissenbach J."/>
            <person name="Roest Crollius H."/>
        </authorList>
    </citation>
    <scope>NUCLEOTIDE SEQUENCE [LARGE SCALE GENOMIC DNA]</scope>
</reference>
<dbReference type="KEGG" id="tng:GSTEN00006721G001"/>
<protein>
    <submittedName>
        <fullName evidence="5">(spotted green pufferfish) hypothetical protein</fullName>
    </submittedName>
</protein>
<reference evidence="5" key="2">
    <citation type="submission" date="2004-02" db="EMBL/GenBank/DDBJ databases">
        <authorList>
            <consortium name="Genoscope"/>
            <consortium name="Whitehead Institute Centre for Genome Research"/>
        </authorList>
    </citation>
    <scope>NUCLEOTIDE SEQUENCE</scope>
</reference>
<dbReference type="OrthoDB" id="10059415at2759"/>
<gene>
    <name evidence="5" type="ORF">GSTENG00006721001</name>
</gene>
<dbReference type="EMBL" id="CAAE01009187">
    <property type="protein sequence ID" value="CAF91800.1"/>
    <property type="molecule type" value="Genomic_DNA"/>
</dbReference>
<dbReference type="InterPro" id="IPR026079">
    <property type="entry name" value="CDR2"/>
</dbReference>
<name>Q4T5N2_TETNG</name>
<feature type="coiled-coil region" evidence="3">
    <location>
        <begin position="28"/>
        <end position="62"/>
    </location>
</feature>
<sequence length="240" mass="27318">CEDESSDGADPSRVPWWEEERASLQRSLRALQTQFAGERARREALEREAQLLSGENVALEQQVSGMEACRVCRVENGGQSGNDSWKDVKNLCRLHLCWCFRPHLHPEEDGPGPAARSPAALKRWDSERLLGAAHTPPDSPGRILQHQCTCARRAEATKYRGISLLHEVDAQYSALQAKYEELLQRCQREEEEEEGKEGEEEEDDDGSSQKSSGVEEDQQPEYKRIFKQIFSHIQKSKEEL</sequence>
<evidence type="ECO:0000256" key="2">
    <source>
        <dbReference type="ARBA" id="ARBA00023054"/>
    </source>
</evidence>
<evidence type="ECO:0000256" key="1">
    <source>
        <dbReference type="ARBA" id="ARBA00009019"/>
    </source>
</evidence>
<dbReference type="PANTHER" id="PTHR19232">
    <property type="entry name" value="CENTROCORTIN FAMILY MEMBER"/>
    <property type="match status" value="1"/>
</dbReference>
<comment type="similarity">
    <text evidence="1">Belongs to the CDR2 family.</text>
</comment>
<keyword evidence="2 3" id="KW-0175">Coiled coil</keyword>